<evidence type="ECO:0000256" key="1">
    <source>
        <dbReference type="ARBA" id="ARBA00000085"/>
    </source>
</evidence>
<dbReference type="Proteomes" id="UP000294498">
    <property type="component" value="Unassembled WGS sequence"/>
</dbReference>
<feature type="transmembrane region" description="Helical" evidence="6">
    <location>
        <begin position="386"/>
        <end position="406"/>
    </location>
</feature>
<dbReference type="Gene3D" id="3.30.565.10">
    <property type="entry name" value="Histidine kinase-like ATPase, C-terminal domain"/>
    <property type="match status" value="1"/>
</dbReference>
<evidence type="ECO:0000259" key="7">
    <source>
        <dbReference type="PROSITE" id="PS50109"/>
    </source>
</evidence>
<dbReference type="GO" id="GO:0000160">
    <property type="term" value="P:phosphorelay signal transduction system"/>
    <property type="evidence" value="ECO:0007669"/>
    <property type="project" value="UniProtKB-KW"/>
</dbReference>
<dbReference type="InterPro" id="IPR050482">
    <property type="entry name" value="Sensor_HK_TwoCompSys"/>
</dbReference>
<dbReference type="SMART" id="SM00387">
    <property type="entry name" value="HATPase_c"/>
    <property type="match status" value="1"/>
</dbReference>
<dbReference type="InterPro" id="IPR036890">
    <property type="entry name" value="HATPase_C_sf"/>
</dbReference>
<keyword evidence="9" id="KW-1185">Reference proteome</keyword>
<keyword evidence="6" id="KW-1133">Transmembrane helix</keyword>
<keyword evidence="5" id="KW-0902">Two-component regulatory system</keyword>
<evidence type="ECO:0000256" key="3">
    <source>
        <dbReference type="ARBA" id="ARBA00022679"/>
    </source>
</evidence>
<accession>A0A4R8DTA3</accession>
<dbReference type="PANTHER" id="PTHR24421:SF10">
    <property type="entry name" value="NITRATE_NITRITE SENSOR PROTEIN NARQ"/>
    <property type="match status" value="1"/>
</dbReference>
<keyword evidence="6" id="KW-0472">Membrane</keyword>
<dbReference type="Pfam" id="PF02518">
    <property type="entry name" value="HATPase_c"/>
    <property type="match status" value="1"/>
</dbReference>
<keyword evidence="3" id="KW-0808">Transferase</keyword>
<protein>
    <recommendedName>
        <fullName evidence="2">histidine kinase</fullName>
        <ecNumber evidence="2">2.7.13.3</ecNumber>
    </recommendedName>
</protein>
<dbReference type="GO" id="GO:0004673">
    <property type="term" value="F:protein histidine kinase activity"/>
    <property type="evidence" value="ECO:0007669"/>
    <property type="project" value="UniProtKB-EC"/>
</dbReference>
<dbReference type="CDD" id="cd16917">
    <property type="entry name" value="HATPase_UhpB-NarQ-NarX-like"/>
    <property type="match status" value="1"/>
</dbReference>
<dbReference type="SUPFAM" id="SSF55874">
    <property type="entry name" value="ATPase domain of HSP90 chaperone/DNA topoisomerase II/histidine kinase"/>
    <property type="match status" value="1"/>
</dbReference>
<name>A0A4R8DTA3_9BACT</name>
<reference evidence="8 9" key="1">
    <citation type="submission" date="2019-03" db="EMBL/GenBank/DDBJ databases">
        <title>Genomic Encyclopedia of Type Strains, Phase IV (KMG-IV): sequencing the most valuable type-strain genomes for metagenomic binning, comparative biology and taxonomic classification.</title>
        <authorList>
            <person name="Goeker M."/>
        </authorList>
    </citation>
    <scope>NUCLEOTIDE SEQUENCE [LARGE SCALE GENOMIC DNA]</scope>
    <source>
        <strain evidence="8 9">DSM 100059</strain>
    </source>
</reference>
<keyword evidence="6" id="KW-0812">Transmembrane</keyword>
<dbReference type="PROSITE" id="PS50109">
    <property type="entry name" value="HIS_KIN"/>
    <property type="match status" value="1"/>
</dbReference>
<dbReference type="AlphaFoldDB" id="A0A4R8DTA3"/>
<proteinExistence type="predicted"/>
<evidence type="ECO:0000256" key="2">
    <source>
        <dbReference type="ARBA" id="ARBA00012438"/>
    </source>
</evidence>
<dbReference type="InterPro" id="IPR003594">
    <property type="entry name" value="HATPase_dom"/>
</dbReference>
<dbReference type="EMBL" id="SODV01000001">
    <property type="protein sequence ID" value="TDX01339.1"/>
    <property type="molecule type" value="Genomic_DNA"/>
</dbReference>
<dbReference type="RefSeq" id="WP_162852564.1">
    <property type="nucleotide sequence ID" value="NZ_SODV01000001.1"/>
</dbReference>
<dbReference type="InterPro" id="IPR005467">
    <property type="entry name" value="His_kinase_dom"/>
</dbReference>
<dbReference type="EC" id="2.7.13.3" evidence="2"/>
<evidence type="ECO:0000256" key="5">
    <source>
        <dbReference type="ARBA" id="ARBA00023012"/>
    </source>
</evidence>
<evidence type="ECO:0000256" key="6">
    <source>
        <dbReference type="SAM" id="Phobius"/>
    </source>
</evidence>
<feature type="domain" description="Histidine kinase" evidence="7">
    <location>
        <begin position="420"/>
        <end position="608"/>
    </location>
</feature>
<organism evidence="8 9">
    <name type="scientific">Dinghuibacter silviterrae</name>
    <dbReference type="NCBI Taxonomy" id="1539049"/>
    <lineage>
        <taxon>Bacteria</taxon>
        <taxon>Pseudomonadati</taxon>
        <taxon>Bacteroidota</taxon>
        <taxon>Chitinophagia</taxon>
        <taxon>Chitinophagales</taxon>
        <taxon>Chitinophagaceae</taxon>
        <taxon>Dinghuibacter</taxon>
    </lineage>
</organism>
<sequence length="608" mass="67962">MPVPLTVFLRVNLFFCIVCWNIASAQTPTLQNLFRRYEAHKLGDTAYLKAVDSLAPQRLGDDSLPAELSLYQQVAFKKNIPAKYRVRYYRYMAAQAYNKNRLGSAIYYAEKNNEESIRAGIFKAGEIPHSDLFAMAVYSDNWNFAAAFAKYDKLKTRIHGLIGAIPKVSGEELFVAFSILNELASTASHAKDTARAGEAVRVSDSLLAAVDRSPAGYTAYRTFYGSMDHIIRFTVARDRGQNDSALALLEAALADVRKPDYSKNVQAAYAFDFYQDAFDFFITTGNRDSARHYLDLAVSRSAGLFDSSRDKASFVLGSASKLEALSGDYTAAYRDLKKAYEVQDSTVHSISSDKNNNLYALAEAENARSELARKDEEGRRMQQFNILLFFMLVILILVVTLGYFIVASRAKQRMLRLRLGLARNFHDEIGPMLMYAGTLAKKEGEQHPSPRLEELRGHLVHVMEAVRGMTHDLKSSDLSTVVSLAREVTALLEKIKETTTIDFSIKHQNGSRVLSHFQHNHLKKIMNELVSNSIRHSGCSGIQVALQAEGRHLLIRYSDDGKGFDPGQDTQGIGLQNVRERVGLLNGSFRLINEHPAGYAIDLKIPLL</sequence>
<dbReference type="PANTHER" id="PTHR24421">
    <property type="entry name" value="NITRATE/NITRITE SENSOR PROTEIN NARX-RELATED"/>
    <property type="match status" value="1"/>
</dbReference>
<evidence type="ECO:0000256" key="4">
    <source>
        <dbReference type="ARBA" id="ARBA00022777"/>
    </source>
</evidence>
<comment type="catalytic activity">
    <reaction evidence="1">
        <text>ATP + protein L-histidine = ADP + protein N-phospho-L-histidine.</text>
        <dbReference type="EC" id="2.7.13.3"/>
    </reaction>
</comment>
<gene>
    <name evidence="8" type="ORF">EDB95_2372</name>
</gene>
<evidence type="ECO:0000313" key="8">
    <source>
        <dbReference type="EMBL" id="TDX01339.1"/>
    </source>
</evidence>
<keyword evidence="4 8" id="KW-0418">Kinase</keyword>
<evidence type="ECO:0000313" key="9">
    <source>
        <dbReference type="Proteomes" id="UP000294498"/>
    </source>
</evidence>
<comment type="caution">
    <text evidence="8">The sequence shown here is derived from an EMBL/GenBank/DDBJ whole genome shotgun (WGS) entry which is preliminary data.</text>
</comment>